<name>A0ABZ0WM39_9BURK</name>
<dbReference type="EMBL" id="CP139965">
    <property type="protein sequence ID" value="WQD78409.1"/>
    <property type="molecule type" value="Genomic_DNA"/>
</dbReference>
<dbReference type="Proteomes" id="UP001325479">
    <property type="component" value="Chromosome"/>
</dbReference>
<protein>
    <submittedName>
        <fullName evidence="1">Uncharacterized protein</fullName>
    </submittedName>
</protein>
<reference evidence="1 2" key="1">
    <citation type="submission" date="2023-12" db="EMBL/GenBank/DDBJ databases">
        <title>Genome sequencing and assembly of bacterial species from a model synthetic community.</title>
        <authorList>
            <person name="Hogle S.L."/>
        </authorList>
    </citation>
    <scope>NUCLEOTIDE SEQUENCE [LARGE SCALE GENOMIC DNA]</scope>
    <source>
        <strain evidence="1 2">HAMBI 2494</strain>
    </source>
</reference>
<accession>A0ABZ0WM39</accession>
<evidence type="ECO:0000313" key="1">
    <source>
        <dbReference type="EMBL" id="WQD78409.1"/>
    </source>
</evidence>
<evidence type="ECO:0000313" key="2">
    <source>
        <dbReference type="Proteomes" id="UP001325479"/>
    </source>
</evidence>
<proteinExistence type="predicted"/>
<organism evidence="1 2">
    <name type="scientific">Paraburkholderia kururiensis</name>
    <dbReference type="NCBI Taxonomy" id="984307"/>
    <lineage>
        <taxon>Bacteria</taxon>
        <taxon>Pseudomonadati</taxon>
        <taxon>Pseudomonadota</taxon>
        <taxon>Betaproteobacteria</taxon>
        <taxon>Burkholderiales</taxon>
        <taxon>Burkholderiaceae</taxon>
        <taxon>Paraburkholderia</taxon>
    </lineage>
</organism>
<sequence>MVPFVASIHDPVLGTRSFRKRNLAPYRPRPDNWVVERAGLGDLETHEARMAADVRADFDVSHYEQRVVRQAAR</sequence>
<keyword evidence="2" id="KW-1185">Reference proteome</keyword>
<dbReference type="RefSeq" id="WP_157977782.1">
    <property type="nucleotide sequence ID" value="NZ_CP139965.1"/>
</dbReference>
<gene>
    <name evidence="1" type="ORF">U0042_01455</name>
</gene>